<proteinExistence type="predicted"/>
<reference evidence="1 2" key="1">
    <citation type="journal article" date="2022" name="bioRxiv">
        <title>The genome of the oomycete Peronosclerospora sorghi, a cosmopolitan pathogen of maize and sorghum, is inflated with dispersed pseudogenes.</title>
        <authorList>
            <person name="Fletcher K."/>
            <person name="Martin F."/>
            <person name="Isakeit T."/>
            <person name="Cavanaugh K."/>
            <person name="Magill C."/>
            <person name="Michelmore R."/>
        </authorList>
    </citation>
    <scope>NUCLEOTIDE SEQUENCE [LARGE SCALE GENOMIC DNA]</scope>
    <source>
        <strain evidence="1">P6</strain>
    </source>
</reference>
<evidence type="ECO:0000313" key="2">
    <source>
        <dbReference type="Proteomes" id="UP001163321"/>
    </source>
</evidence>
<protein>
    <submittedName>
        <fullName evidence="1">Uncharacterized protein</fullName>
    </submittedName>
</protein>
<organism evidence="1 2">
    <name type="scientific">Peronosclerospora sorghi</name>
    <dbReference type="NCBI Taxonomy" id="230839"/>
    <lineage>
        <taxon>Eukaryota</taxon>
        <taxon>Sar</taxon>
        <taxon>Stramenopiles</taxon>
        <taxon>Oomycota</taxon>
        <taxon>Peronosporomycetes</taxon>
        <taxon>Peronosporales</taxon>
        <taxon>Peronosporaceae</taxon>
        <taxon>Peronosclerospora</taxon>
    </lineage>
</organism>
<comment type="caution">
    <text evidence="1">The sequence shown here is derived from an EMBL/GenBank/DDBJ whole genome shotgun (WGS) entry which is preliminary data.</text>
</comment>
<gene>
    <name evidence="1" type="ORF">PsorP6_012176</name>
</gene>
<sequence>MQLSMGCPWTRSPSSKTGFARTKIWEKEGMADAVEFWSLMRVRARLTKLHEEIITKLADLIEEHERSATEEAAATRAASTDMHGMVDEDGRDAGRAAREMEQSFASKELEEKEARLDVSDKVIMPDAHAVPRWSEKYQPSSRFSCITNAATYEASHTRIFLQGRTETTRSCSASSVKFTNAMTDASGAVTKEEKRNYLLDAMNRYVAYMRKAGAGRGVDRHLLGLKLLVAPGERVPFLEDPVMATSGRWLVSRSHLSHDLFDGWAGAKSCPTISGLPTASKTSACSLTLRVANTATGVLAWVTCWNKASCRCTSSSLHHMNSLLPIATKVCVCFAKRSRHRRYFNNSDTPQLNCSELERWTTTSGVVYSSMDLPPASSFYCARKGGELIKKSGKNILPLSLLPESNASVLCRLYRVDYSVHYLQ</sequence>
<accession>A0ACC0WKL1</accession>
<dbReference type="Proteomes" id="UP001163321">
    <property type="component" value="Chromosome 12"/>
</dbReference>
<dbReference type="EMBL" id="CM047591">
    <property type="protein sequence ID" value="KAI9919142.1"/>
    <property type="molecule type" value="Genomic_DNA"/>
</dbReference>
<name>A0ACC0WKL1_9STRA</name>
<evidence type="ECO:0000313" key="1">
    <source>
        <dbReference type="EMBL" id="KAI9919142.1"/>
    </source>
</evidence>
<keyword evidence="2" id="KW-1185">Reference proteome</keyword>